<proteinExistence type="predicted"/>
<gene>
    <name evidence="1" type="ORF">ABN611_13885</name>
</gene>
<reference evidence="1" key="1">
    <citation type="submission" date="2024-06" db="EMBL/GenBank/DDBJ databases">
        <title>Kribbella sp. strain HUAS MG21 genome sequences.</title>
        <authorList>
            <person name="Mo P."/>
        </authorList>
    </citation>
    <scope>NUCLEOTIDE SEQUENCE</scope>
    <source>
        <strain evidence="1">HUAS MG21</strain>
    </source>
</reference>
<evidence type="ECO:0000313" key="1">
    <source>
        <dbReference type="EMBL" id="XBV27490.1"/>
    </source>
</evidence>
<name>A0AAU7TL39_9ACTN</name>
<evidence type="ECO:0008006" key="2">
    <source>
        <dbReference type="Google" id="ProtNLM"/>
    </source>
</evidence>
<dbReference type="RefSeq" id="WP_350280275.1">
    <property type="nucleotide sequence ID" value="NZ_CP158165.1"/>
</dbReference>
<accession>A0AAU7TL39</accession>
<protein>
    <recommendedName>
        <fullName evidence="2">Type II toxin-antitoxin system RelE/ParE family toxin</fullName>
    </recommendedName>
</protein>
<sequence>MAPPAEPGCWLLRFGTNDAAKGWEDLAQQAASNLWDAYEAIRTDPSPFPPTQRHHRLKGALGTVDGMEQWQYEVTSGGRIWYVVDVTRKTIWIRAAGTRHPKTTE</sequence>
<dbReference type="EMBL" id="CP158165">
    <property type="protein sequence ID" value="XBV27490.1"/>
    <property type="molecule type" value="Genomic_DNA"/>
</dbReference>
<dbReference type="AlphaFoldDB" id="A0AAU7TL39"/>
<organism evidence="1">
    <name type="scientific">Kribbella sp. HUAS MG21</name>
    <dbReference type="NCBI Taxonomy" id="3160966"/>
    <lineage>
        <taxon>Bacteria</taxon>
        <taxon>Bacillati</taxon>
        <taxon>Actinomycetota</taxon>
        <taxon>Actinomycetes</taxon>
        <taxon>Propionibacteriales</taxon>
        <taxon>Kribbellaceae</taxon>
        <taxon>Kribbella</taxon>
    </lineage>
</organism>